<accession>A0ABT9V996</accession>
<gene>
    <name evidence="2" type="ORF">J2S07_003882</name>
</gene>
<organism evidence="2 3">
    <name type="scientific">Anoxybacillus andreesenii</name>
    <dbReference type="NCBI Taxonomy" id="1325932"/>
    <lineage>
        <taxon>Bacteria</taxon>
        <taxon>Bacillati</taxon>
        <taxon>Bacillota</taxon>
        <taxon>Bacilli</taxon>
        <taxon>Bacillales</taxon>
        <taxon>Anoxybacillaceae</taxon>
        <taxon>Anoxybacillus</taxon>
    </lineage>
</organism>
<comment type="caution">
    <text evidence="2">The sequence shown here is derived from an EMBL/GenBank/DDBJ whole genome shotgun (WGS) entry which is preliminary data.</text>
</comment>
<evidence type="ECO:0000313" key="2">
    <source>
        <dbReference type="EMBL" id="MDQ0157538.1"/>
    </source>
</evidence>
<feature type="transmembrane region" description="Helical" evidence="1">
    <location>
        <begin position="6"/>
        <end position="28"/>
    </location>
</feature>
<feature type="transmembrane region" description="Helical" evidence="1">
    <location>
        <begin position="70"/>
        <end position="90"/>
    </location>
</feature>
<sequence length="132" mass="14841">MKTGVSFLKIAALYFLIGVGMGLTMEIIQDHRLAGAHAHINLIGWVSMAIFGLIYILFPKAGESTLAKVHFWLYNISFPLFMLGLSFLLLGDSSLMILLRIFPNILVLSVLIFTINVFMNVRVDDVKKLLRQ</sequence>
<protein>
    <submittedName>
        <fullName evidence="2">Heme/copper-type cytochrome/quinol oxidase subunit 1</fullName>
    </submittedName>
</protein>
<keyword evidence="3" id="KW-1185">Reference proteome</keyword>
<evidence type="ECO:0000313" key="3">
    <source>
        <dbReference type="Proteomes" id="UP001231362"/>
    </source>
</evidence>
<evidence type="ECO:0000256" key="1">
    <source>
        <dbReference type="SAM" id="Phobius"/>
    </source>
</evidence>
<name>A0ABT9V996_9BACL</name>
<dbReference type="RefSeq" id="WP_307151992.1">
    <property type="nucleotide sequence ID" value="NZ_JAUSTU010000030.1"/>
</dbReference>
<dbReference type="Proteomes" id="UP001231362">
    <property type="component" value="Unassembled WGS sequence"/>
</dbReference>
<reference evidence="2 3" key="1">
    <citation type="submission" date="2023-07" db="EMBL/GenBank/DDBJ databases">
        <title>Genomic Encyclopedia of Type Strains, Phase IV (KMG-IV): sequencing the most valuable type-strain genomes for metagenomic binning, comparative biology and taxonomic classification.</title>
        <authorList>
            <person name="Goeker M."/>
        </authorList>
    </citation>
    <scope>NUCLEOTIDE SEQUENCE [LARGE SCALE GENOMIC DNA]</scope>
    <source>
        <strain evidence="2 3">DSM 23948</strain>
    </source>
</reference>
<keyword evidence="1" id="KW-1133">Transmembrane helix</keyword>
<feature type="transmembrane region" description="Helical" evidence="1">
    <location>
        <begin position="97"/>
        <end position="119"/>
    </location>
</feature>
<dbReference type="InterPro" id="IPR036927">
    <property type="entry name" value="Cyt_c_oxase-like_su1_sf"/>
</dbReference>
<keyword evidence="1" id="KW-0472">Membrane</keyword>
<proteinExistence type="predicted"/>
<dbReference type="Gene3D" id="1.20.210.10">
    <property type="entry name" value="Cytochrome c oxidase-like, subunit I domain"/>
    <property type="match status" value="1"/>
</dbReference>
<feature type="transmembrane region" description="Helical" evidence="1">
    <location>
        <begin position="40"/>
        <end position="58"/>
    </location>
</feature>
<keyword evidence="1" id="KW-0812">Transmembrane</keyword>
<dbReference type="SUPFAM" id="SSF81442">
    <property type="entry name" value="Cytochrome c oxidase subunit I-like"/>
    <property type="match status" value="1"/>
</dbReference>
<dbReference type="EMBL" id="JAUSTU010000030">
    <property type="protein sequence ID" value="MDQ0157538.1"/>
    <property type="molecule type" value="Genomic_DNA"/>
</dbReference>